<dbReference type="Proteomes" id="UP000515123">
    <property type="component" value="Linkage group 10"/>
</dbReference>
<reference evidence="2" key="1">
    <citation type="journal article" date="2015" name="Nat. Genet.">
        <title>The pineapple genome and the evolution of CAM photosynthesis.</title>
        <authorList>
            <person name="Ming R."/>
            <person name="VanBuren R."/>
            <person name="Wai C.M."/>
            <person name="Tang H."/>
            <person name="Schatz M.C."/>
            <person name="Bowers J.E."/>
            <person name="Lyons E."/>
            <person name="Wang M.L."/>
            <person name="Chen J."/>
            <person name="Biggers E."/>
            <person name="Zhang J."/>
            <person name="Huang L."/>
            <person name="Zhang L."/>
            <person name="Miao W."/>
            <person name="Zhang J."/>
            <person name="Ye Z."/>
            <person name="Miao C."/>
            <person name="Lin Z."/>
            <person name="Wang H."/>
            <person name="Zhou H."/>
            <person name="Yim W.C."/>
            <person name="Priest H.D."/>
            <person name="Zheng C."/>
            <person name="Woodhouse M."/>
            <person name="Edger P.P."/>
            <person name="Guyot R."/>
            <person name="Guo H.B."/>
            <person name="Guo H."/>
            <person name="Zheng G."/>
            <person name="Singh R."/>
            <person name="Sharma A."/>
            <person name="Min X."/>
            <person name="Zheng Y."/>
            <person name="Lee H."/>
            <person name="Gurtowski J."/>
            <person name="Sedlazeck F.J."/>
            <person name="Harkess A."/>
            <person name="McKain M.R."/>
            <person name="Liao Z."/>
            <person name="Fang J."/>
            <person name="Liu J."/>
            <person name="Zhang X."/>
            <person name="Zhang Q."/>
            <person name="Hu W."/>
            <person name="Qin Y."/>
            <person name="Wang K."/>
            <person name="Chen L.Y."/>
            <person name="Shirley N."/>
            <person name="Lin Y.R."/>
            <person name="Liu L.Y."/>
            <person name="Hernandez A.G."/>
            <person name="Wright C.L."/>
            <person name="Bulone V."/>
            <person name="Tuskan G.A."/>
            <person name="Heath K."/>
            <person name="Zee F."/>
            <person name="Moore P.H."/>
            <person name="Sunkar R."/>
            <person name="Leebens-Mack J.H."/>
            <person name="Mockler T."/>
            <person name="Bennetzen J.L."/>
            <person name="Freeling M."/>
            <person name="Sankoff D."/>
            <person name="Paterson A.H."/>
            <person name="Zhu X."/>
            <person name="Yang X."/>
            <person name="Smith J.A."/>
            <person name="Cushman J.C."/>
            <person name="Paull R.E."/>
            <person name="Yu Q."/>
        </authorList>
    </citation>
    <scope>NUCLEOTIDE SEQUENCE [LARGE SCALE GENOMIC DNA]</scope>
    <source>
        <strain evidence="2">cv. F153</strain>
    </source>
</reference>
<feature type="compositionally biased region" description="Gly residues" evidence="1">
    <location>
        <begin position="1"/>
        <end position="10"/>
    </location>
</feature>
<dbReference type="GeneID" id="109716232"/>
<proteinExistence type="predicted"/>
<dbReference type="AlphaFoldDB" id="A0A6P5FLH0"/>
<feature type="compositionally biased region" description="Gly residues" evidence="1">
    <location>
        <begin position="127"/>
        <end position="137"/>
    </location>
</feature>
<feature type="compositionally biased region" description="Basic and acidic residues" evidence="1">
    <location>
        <begin position="75"/>
        <end position="90"/>
    </location>
</feature>
<protein>
    <submittedName>
        <fullName evidence="3">5E5 antigen-like</fullName>
    </submittedName>
</protein>
<name>A0A6P5FLH0_ANACO</name>
<dbReference type="RefSeq" id="XP_020097151.1">
    <property type="nucleotide sequence ID" value="XM_020241562.1"/>
</dbReference>
<reference evidence="3" key="2">
    <citation type="submission" date="2025-08" db="UniProtKB">
        <authorList>
            <consortium name="RefSeq"/>
        </authorList>
    </citation>
    <scope>IDENTIFICATION</scope>
    <source>
        <tissue evidence="3">Leaf</tissue>
    </source>
</reference>
<organism evidence="2 3">
    <name type="scientific">Ananas comosus</name>
    <name type="common">Pineapple</name>
    <name type="synonym">Ananas ananas</name>
    <dbReference type="NCBI Taxonomy" id="4615"/>
    <lineage>
        <taxon>Eukaryota</taxon>
        <taxon>Viridiplantae</taxon>
        <taxon>Streptophyta</taxon>
        <taxon>Embryophyta</taxon>
        <taxon>Tracheophyta</taxon>
        <taxon>Spermatophyta</taxon>
        <taxon>Magnoliopsida</taxon>
        <taxon>Liliopsida</taxon>
        <taxon>Poales</taxon>
        <taxon>Bromeliaceae</taxon>
        <taxon>Bromelioideae</taxon>
        <taxon>Ananas</taxon>
    </lineage>
</organism>
<keyword evidence="2" id="KW-1185">Reference proteome</keyword>
<accession>A0A6P5FLH0</accession>
<feature type="region of interest" description="Disordered" evidence="1">
    <location>
        <begin position="1"/>
        <end position="183"/>
    </location>
</feature>
<gene>
    <name evidence="3" type="primary">LOC109716232</name>
</gene>
<feature type="compositionally biased region" description="Basic and acidic residues" evidence="1">
    <location>
        <begin position="17"/>
        <end position="27"/>
    </location>
</feature>
<feature type="compositionally biased region" description="Basic and acidic residues" evidence="1">
    <location>
        <begin position="117"/>
        <end position="126"/>
    </location>
</feature>
<feature type="compositionally biased region" description="Basic residues" evidence="1">
    <location>
        <begin position="48"/>
        <end position="59"/>
    </location>
</feature>
<sequence>MAGIGLGTTSGGSQMPEEEKGGGERQQRQPTARALPLELGSVADLGRRRPGFWARRRPARAAATGRESRWNTGDGRGERPQVLRRGREGAQRLQPSSRWGGSAGRCGGAAPAGAAGDLREAAETRGRGGGRSCGGVRGDGRGLDSAWARAGKLQDAGTAGAQRRRSGGSRAAAIGREGRRGVGATSTRCLETINLAQAPTRKKKEMERDGKAECGAAAAAAGRTWSAATGRRAARARKARGRLGLAGSG</sequence>
<evidence type="ECO:0000256" key="1">
    <source>
        <dbReference type="SAM" id="MobiDB-lite"/>
    </source>
</evidence>
<evidence type="ECO:0000313" key="3">
    <source>
        <dbReference type="RefSeq" id="XP_020097151.1"/>
    </source>
</evidence>
<evidence type="ECO:0000313" key="2">
    <source>
        <dbReference type="Proteomes" id="UP000515123"/>
    </source>
</evidence>